<dbReference type="Proteomes" id="UP001225356">
    <property type="component" value="Unassembled WGS sequence"/>
</dbReference>
<protein>
    <submittedName>
        <fullName evidence="1">Uncharacterized protein</fullName>
    </submittedName>
</protein>
<proteinExistence type="predicted"/>
<evidence type="ECO:0000313" key="2">
    <source>
        <dbReference type="Proteomes" id="UP001225356"/>
    </source>
</evidence>
<evidence type="ECO:0000313" key="1">
    <source>
        <dbReference type="EMBL" id="MDP9844877.1"/>
    </source>
</evidence>
<dbReference type="RefSeq" id="WP_307560075.1">
    <property type="nucleotide sequence ID" value="NZ_JAUSQU010000001.1"/>
</dbReference>
<comment type="caution">
    <text evidence="1">The sequence shown here is derived from an EMBL/GenBank/DDBJ whole genome shotgun (WGS) entry which is preliminary data.</text>
</comment>
<gene>
    <name evidence="1" type="ORF">J2853_004088</name>
</gene>
<keyword evidence="2" id="KW-1185">Reference proteome</keyword>
<reference evidence="1 2" key="1">
    <citation type="submission" date="2023-07" db="EMBL/GenBank/DDBJ databases">
        <title>Sequencing the genomes of 1000 actinobacteria strains.</title>
        <authorList>
            <person name="Klenk H.-P."/>
        </authorList>
    </citation>
    <scope>NUCLEOTIDE SEQUENCE [LARGE SCALE GENOMIC DNA]</scope>
    <source>
        <strain evidence="1 2">DSM 46740</strain>
    </source>
</reference>
<name>A0ABT9QDP0_9ACTN</name>
<dbReference type="EMBL" id="JAUSQU010000001">
    <property type="protein sequence ID" value="MDP9844877.1"/>
    <property type="molecule type" value="Genomic_DNA"/>
</dbReference>
<accession>A0ABT9QDP0</accession>
<sequence length="40" mass="4533">MDTNEGDVKFAAAHSVWQALGHEPEHRPWITDDSIVVFPE</sequence>
<organism evidence="1 2">
    <name type="scientific">Streptosporangium lutulentum</name>
    <dbReference type="NCBI Taxonomy" id="1461250"/>
    <lineage>
        <taxon>Bacteria</taxon>
        <taxon>Bacillati</taxon>
        <taxon>Actinomycetota</taxon>
        <taxon>Actinomycetes</taxon>
        <taxon>Streptosporangiales</taxon>
        <taxon>Streptosporangiaceae</taxon>
        <taxon>Streptosporangium</taxon>
    </lineage>
</organism>